<dbReference type="InterPro" id="IPR012340">
    <property type="entry name" value="NA-bd_OB-fold"/>
</dbReference>
<feature type="domain" description="ATP-dependent DNA ligase family profile" evidence="6">
    <location>
        <begin position="111"/>
        <end position="230"/>
    </location>
</feature>
<dbReference type="Proteomes" id="UP001183643">
    <property type="component" value="Unassembled WGS sequence"/>
</dbReference>
<dbReference type="Pfam" id="PF01068">
    <property type="entry name" value="DNA_ligase_A_M"/>
    <property type="match status" value="1"/>
</dbReference>
<dbReference type="NCBIfam" id="TIGR02779">
    <property type="entry name" value="NHEJ_ligase_lig"/>
    <property type="match status" value="1"/>
</dbReference>
<dbReference type="Gene3D" id="3.30.1490.70">
    <property type="match status" value="1"/>
</dbReference>
<dbReference type="AlphaFoldDB" id="A0AAE3YQY8"/>
<proteinExistence type="inferred from homology"/>
<evidence type="ECO:0000256" key="3">
    <source>
        <dbReference type="ARBA" id="ARBA00022598"/>
    </source>
</evidence>
<dbReference type="PANTHER" id="PTHR45674">
    <property type="entry name" value="DNA LIGASE 1/3 FAMILY MEMBER"/>
    <property type="match status" value="1"/>
</dbReference>
<evidence type="ECO:0000256" key="5">
    <source>
        <dbReference type="SAM" id="MobiDB-lite"/>
    </source>
</evidence>
<organism evidence="7 8">
    <name type="scientific">Catenuloplanes atrovinosus</name>
    <dbReference type="NCBI Taxonomy" id="137266"/>
    <lineage>
        <taxon>Bacteria</taxon>
        <taxon>Bacillati</taxon>
        <taxon>Actinomycetota</taxon>
        <taxon>Actinomycetes</taxon>
        <taxon>Micromonosporales</taxon>
        <taxon>Micromonosporaceae</taxon>
        <taxon>Catenuloplanes</taxon>
    </lineage>
</organism>
<feature type="region of interest" description="Disordered" evidence="5">
    <location>
        <begin position="312"/>
        <end position="333"/>
    </location>
</feature>
<sequence>MPPLPEPITPMLATSGDVPSGPGWAFEMKWDGIRALAYTDPGGTVRVYSRNRRDVTASYPELHALGVLLPGRGTVLDGEIVARDDAGVPSFDRLQDRMHVTTPTPGLLAAVPVCFHAFDLLALDGTDLTGRPYQQRRARLDELGLTGEVVSVPAAHAAAHGPAALRAAQAAGLEGVVAKQLDSPYEPGRRSRSWIKTPLVRTQEVLIIGYTHGTGRRAGTIGSLLLAAHDPTGRLAYCGHVGTGFSDATLRALHARLVPLHRAGPPLTGVPREHARGAIWVTPLLVGEVAYRTITTDGRLRHPVWRGLRPDRDPTDVRLHPTHPAVPAPPAPRIDGMMQTPDGRWQVHAVSFGHHRWYRVQYDDTITDKLHLTDVHRILADAGIAIDQLTETTPAA</sequence>
<dbReference type="GO" id="GO:0006281">
    <property type="term" value="P:DNA repair"/>
    <property type="evidence" value="ECO:0007669"/>
    <property type="project" value="InterPro"/>
</dbReference>
<dbReference type="PROSITE" id="PS50160">
    <property type="entry name" value="DNA_LIGASE_A3"/>
    <property type="match status" value="1"/>
</dbReference>
<dbReference type="PANTHER" id="PTHR45674:SF4">
    <property type="entry name" value="DNA LIGASE 1"/>
    <property type="match status" value="1"/>
</dbReference>
<evidence type="ECO:0000256" key="1">
    <source>
        <dbReference type="ARBA" id="ARBA00007572"/>
    </source>
</evidence>
<dbReference type="CDD" id="cd07971">
    <property type="entry name" value="OBF_DNA_ligase_LigD"/>
    <property type="match status" value="1"/>
</dbReference>
<dbReference type="GO" id="GO:0006310">
    <property type="term" value="P:DNA recombination"/>
    <property type="evidence" value="ECO:0007669"/>
    <property type="project" value="InterPro"/>
</dbReference>
<evidence type="ECO:0000313" key="7">
    <source>
        <dbReference type="EMBL" id="MDR7277627.1"/>
    </source>
</evidence>
<dbReference type="InterPro" id="IPR050191">
    <property type="entry name" value="ATP-dep_DNA_ligase"/>
</dbReference>
<dbReference type="InterPro" id="IPR012310">
    <property type="entry name" value="DNA_ligase_ATP-dep_cent"/>
</dbReference>
<evidence type="ECO:0000259" key="6">
    <source>
        <dbReference type="PROSITE" id="PS50160"/>
    </source>
</evidence>
<dbReference type="InterPro" id="IPR014146">
    <property type="entry name" value="LigD_ligase_dom"/>
</dbReference>
<dbReference type="EC" id="6.5.1.1" evidence="2"/>
<dbReference type="CDD" id="cd07906">
    <property type="entry name" value="Adenylation_DNA_ligase_LigD_LigC"/>
    <property type="match status" value="1"/>
</dbReference>
<comment type="similarity">
    <text evidence="1">Belongs to the ATP-dependent DNA ligase family.</text>
</comment>
<dbReference type="GO" id="GO:0005524">
    <property type="term" value="F:ATP binding"/>
    <property type="evidence" value="ECO:0007669"/>
    <property type="project" value="InterPro"/>
</dbReference>
<dbReference type="GO" id="GO:0003910">
    <property type="term" value="F:DNA ligase (ATP) activity"/>
    <property type="evidence" value="ECO:0007669"/>
    <property type="project" value="UniProtKB-EC"/>
</dbReference>
<protein>
    <recommendedName>
        <fullName evidence="2">DNA ligase (ATP)</fullName>
        <ecNumber evidence="2">6.5.1.1</ecNumber>
    </recommendedName>
</protein>
<keyword evidence="3 7" id="KW-0436">Ligase</keyword>
<dbReference type="SUPFAM" id="SSF50249">
    <property type="entry name" value="Nucleic acid-binding proteins"/>
    <property type="match status" value="1"/>
</dbReference>
<evidence type="ECO:0000313" key="8">
    <source>
        <dbReference type="Proteomes" id="UP001183643"/>
    </source>
</evidence>
<dbReference type="InterPro" id="IPR012309">
    <property type="entry name" value="DNA_ligase_ATP-dep_C"/>
</dbReference>
<evidence type="ECO:0000256" key="2">
    <source>
        <dbReference type="ARBA" id="ARBA00012727"/>
    </source>
</evidence>
<dbReference type="RefSeq" id="WP_310370028.1">
    <property type="nucleotide sequence ID" value="NZ_JAVDYB010000001.1"/>
</dbReference>
<dbReference type="EMBL" id="JAVDYB010000001">
    <property type="protein sequence ID" value="MDR7277627.1"/>
    <property type="molecule type" value="Genomic_DNA"/>
</dbReference>
<dbReference type="Pfam" id="PF04679">
    <property type="entry name" value="DNA_ligase_A_C"/>
    <property type="match status" value="1"/>
</dbReference>
<dbReference type="Gene3D" id="2.40.50.140">
    <property type="entry name" value="Nucleic acid-binding proteins"/>
    <property type="match status" value="1"/>
</dbReference>
<dbReference type="SUPFAM" id="SSF56091">
    <property type="entry name" value="DNA ligase/mRNA capping enzyme, catalytic domain"/>
    <property type="match status" value="1"/>
</dbReference>
<accession>A0AAE3YQY8</accession>
<reference evidence="7" key="1">
    <citation type="submission" date="2023-07" db="EMBL/GenBank/DDBJ databases">
        <title>Sequencing the genomes of 1000 actinobacteria strains.</title>
        <authorList>
            <person name="Klenk H.-P."/>
        </authorList>
    </citation>
    <scope>NUCLEOTIDE SEQUENCE</scope>
    <source>
        <strain evidence="7">DSM 44707</strain>
    </source>
</reference>
<dbReference type="Gene3D" id="3.30.470.30">
    <property type="entry name" value="DNA ligase/mRNA capping enzyme"/>
    <property type="match status" value="1"/>
</dbReference>
<comment type="caution">
    <text evidence="7">The sequence shown here is derived from an EMBL/GenBank/DDBJ whole genome shotgun (WGS) entry which is preliminary data.</text>
</comment>
<comment type="catalytic activity">
    <reaction evidence="4">
        <text>ATP + (deoxyribonucleotide)n-3'-hydroxyl + 5'-phospho-(deoxyribonucleotide)m = (deoxyribonucleotide)n+m + AMP + diphosphate.</text>
        <dbReference type="EC" id="6.5.1.1"/>
    </reaction>
</comment>
<evidence type="ECO:0000256" key="4">
    <source>
        <dbReference type="ARBA" id="ARBA00034003"/>
    </source>
</evidence>
<name>A0AAE3YQY8_9ACTN</name>
<gene>
    <name evidence="7" type="ORF">J2S41_004405</name>
</gene>
<keyword evidence="8" id="KW-1185">Reference proteome</keyword>